<proteinExistence type="predicted"/>
<reference evidence="1" key="1">
    <citation type="submission" date="2018-09" db="EMBL/GenBank/DDBJ databases">
        <authorList>
            <person name="Groschel M."/>
            <person name="Kohl T."/>
            <person name="Conchillo-Sole O."/>
            <person name="Mamat U."/>
            <person name="Yero D."/>
            <person name="Niemann S."/>
            <person name="Daura X."/>
            <person name="Gibert I."/>
        </authorList>
    </citation>
    <scope>NUCLEOTIDE SEQUENCE</scope>
    <source>
        <strain evidence="1">OG156</strain>
    </source>
</reference>
<evidence type="ECO:0000313" key="1">
    <source>
        <dbReference type="EMBL" id="MBA0309452.1"/>
    </source>
</evidence>
<sequence>MIALGHSQVEVSAFTGVPQPQISRALQGARKRLTPDMEKLCRYALLSAEEPEVVGDPALEVTLLMRQLIGDSTLAAAHMKAVLRSLAPLMADYRQRTSP</sequence>
<dbReference type="OrthoDB" id="6059186at2"/>
<protein>
    <submittedName>
        <fullName evidence="1">Uncharacterized protein</fullName>
    </submittedName>
</protein>
<comment type="caution">
    <text evidence="1">The sequence shown here is derived from an EMBL/GenBank/DDBJ whole genome shotgun (WGS) entry which is preliminary data.</text>
</comment>
<dbReference type="AlphaFoldDB" id="A0A0K2IS68"/>
<dbReference type="EMBL" id="RAUE01000001">
    <property type="protein sequence ID" value="MBA0309452.1"/>
    <property type="molecule type" value="Genomic_DNA"/>
</dbReference>
<organism evidence="1 2">
    <name type="scientific">Stenotrophomonas maltophilia</name>
    <name type="common">Pseudomonas maltophilia</name>
    <name type="synonym">Xanthomonas maltophilia</name>
    <dbReference type="NCBI Taxonomy" id="40324"/>
    <lineage>
        <taxon>Bacteria</taxon>
        <taxon>Pseudomonadati</taxon>
        <taxon>Pseudomonadota</taxon>
        <taxon>Gammaproteobacteria</taxon>
        <taxon>Lysobacterales</taxon>
        <taxon>Lysobacteraceae</taxon>
        <taxon>Stenotrophomonas</taxon>
        <taxon>Stenotrophomonas maltophilia group</taxon>
    </lineage>
</organism>
<dbReference type="Proteomes" id="UP000822271">
    <property type="component" value="Unassembled WGS sequence"/>
</dbReference>
<name>A0A0K2IS68_STEMA</name>
<accession>A0A0K2IS68</accession>
<evidence type="ECO:0000313" key="2">
    <source>
        <dbReference type="Proteomes" id="UP000822271"/>
    </source>
</evidence>
<reference evidence="1" key="2">
    <citation type="journal article" date="2020" name="Front. Microbiol.">
        <title>Genetic Variants of the DSF Quorum Sensing System in Stenotrophomonas maltophilia Influence Virulence and Resistance Phenotypes Among Genotypically Diverse Clinical Isolates.</title>
        <authorList>
            <person name="Yero D."/>
            <person name="Huedo P."/>
            <person name="Conchillo-Sole O."/>
            <person name="Martinez-Servat S."/>
            <person name="Mamat U."/>
            <person name="Coves X."/>
            <person name="Llanas F."/>
            <person name="Roca I."/>
            <person name="Vila J."/>
            <person name="Schaible U.E."/>
            <person name="Daura X."/>
            <person name="Gibert I."/>
        </authorList>
    </citation>
    <scope>NUCLEOTIDE SEQUENCE</scope>
    <source>
        <strain evidence="1">OG156</strain>
    </source>
</reference>
<gene>
    <name evidence="1" type="ORF">D7Y33_00195</name>
</gene>
<dbReference type="RefSeq" id="WP_049428626.1">
    <property type="nucleotide sequence ID" value="NZ_CP154630.1"/>
</dbReference>